<feature type="domain" description="GIY-YIG" evidence="10">
    <location>
        <begin position="8"/>
        <end position="87"/>
    </location>
</feature>
<keyword evidence="1 8" id="KW-0540">Nuclease</keyword>
<comment type="subcellular location">
    <subcellularLocation>
        <location evidence="8">Nucleus</location>
    </subcellularLocation>
</comment>
<dbReference type="InterPro" id="IPR000305">
    <property type="entry name" value="GIY-YIG_endonuc"/>
</dbReference>
<evidence type="ECO:0000256" key="6">
    <source>
        <dbReference type="ARBA" id="ARBA00023204"/>
    </source>
</evidence>
<comment type="subunit">
    <text evidence="8">Forms a heterodimer with SLX4.</text>
</comment>
<dbReference type="SUPFAM" id="SSF82771">
    <property type="entry name" value="GIY-YIG endonuclease"/>
    <property type="match status" value="1"/>
</dbReference>
<dbReference type="OrthoDB" id="24645at2759"/>
<name>A0A284QMN9_ARMOS</name>
<dbReference type="Pfam" id="PF21202">
    <property type="entry name" value="SLX1_C"/>
    <property type="match status" value="1"/>
</dbReference>
<comment type="similarity">
    <text evidence="8">Belongs to the SLX1 family.</text>
</comment>
<evidence type="ECO:0000256" key="5">
    <source>
        <dbReference type="ARBA" id="ARBA00023172"/>
    </source>
</evidence>
<dbReference type="GO" id="GO:0017108">
    <property type="term" value="F:5'-flap endonuclease activity"/>
    <property type="evidence" value="ECO:0007669"/>
    <property type="project" value="InterPro"/>
</dbReference>
<dbReference type="GO" id="GO:0000724">
    <property type="term" value="P:double-strand break repair via homologous recombination"/>
    <property type="evidence" value="ECO:0007669"/>
    <property type="project" value="TreeGrafter"/>
</dbReference>
<keyword evidence="6 8" id="KW-0234">DNA repair</keyword>
<evidence type="ECO:0000256" key="4">
    <source>
        <dbReference type="ARBA" id="ARBA00022801"/>
    </source>
</evidence>
<feature type="region of interest" description="Disordered" evidence="9">
    <location>
        <begin position="29"/>
        <end position="48"/>
    </location>
</feature>
<dbReference type="EMBL" id="FUEG01000001">
    <property type="protein sequence ID" value="SJK97747.1"/>
    <property type="molecule type" value="Genomic_DNA"/>
</dbReference>
<dbReference type="InterPro" id="IPR048749">
    <property type="entry name" value="SLX1_C"/>
</dbReference>
<reference evidence="12" key="1">
    <citation type="journal article" date="2017" name="Nat. Ecol. Evol.">
        <title>Genome expansion and lineage-specific genetic innovations in the forest pathogenic fungi Armillaria.</title>
        <authorList>
            <person name="Sipos G."/>
            <person name="Prasanna A.N."/>
            <person name="Walter M.C."/>
            <person name="O'Connor E."/>
            <person name="Balint B."/>
            <person name="Krizsan K."/>
            <person name="Kiss B."/>
            <person name="Hess J."/>
            <person name="Varga T."/>
            <person name="Slot J."/>
            <person name="Riley R."/>
            <person name="Boka B."/>
            <person name="Rigling D."/>
            <person name="Barry K."/>
            <person name="Lee J."/>
            <person name="Mihaltcheva S."/>
            <person name="LaButti K."/>
            <person name="Lipzen A."/>
            <person name="Waldron R."/>
            <person name="Moloney N.M."/>
            <person name="Sperisen C."/>
            <person name="Kredics L."/>
            <person name="Vagvoelgyi C."/>
            <person name="Patrignani A."/>
            <person name="Fitzpatrick D."/>
            <person name="Nagy I."/>
            <person name="Doyle S."/>
            <person name="Anderson J.B."/>
            <person name="Grigoriev I.V."/>
            <person name="Gueldener U."/>
            <person name="Muensterkoetter M."/>
            <person name="Nagy L.G."/>
        </authorList>
    </citation>
    <scope>NUCLEOTIDE SEQUENCE [LARGE SCALE GENOMIC DNA]</scope>
    <source>
        <strain evidence="12">C18/9</strain>
    </source>
</reference>
<dbReference type="PANTHER" id="PTHR20208">
    <property type="entry name" value="STRUCTURE-SPECIFIC ENDONUCLEASE SUBUNIT SLX1"/>
    <property type="match status" value="1"/>
</dbReference>
<accession>A0A284QMN9</accession>
<keyword evidence="7 8" id="KW-0539">Nucleus</keyword>
<dbReference type="OMA" id="HNRGCDF"/>
<dbReference type="Pfam" id="PF01541">
    <property type="entry name" value="GIY-YIG"/>
    <property type="match status" value="1"/>
</dbReference>
<dbReference type="FunFam" id="3.40.1440.10:FF:000006">
    <property type="entry name" value="Structure-specific endonuclease subunit SLX1"/>
    <property type="match status" value="1"/>
</dbReference>
<dbReference type="Gene3D" id="3.30.40.10">
    <property type="entry name" value="Zinc/RING finger domain, C3HC4 (zinc finger)"/>
    <property type="match status" value="1"/>
</dbReference>
<comment type="cofactor">
    <cofactor evidence="8">
        <name>a divalent metal cation</name>
        <dbReference type="ChEBI" id="CHEBI:60240"/>
    </cofactor>
</comment>
<keyword evidence="4 8" id="KW-0378">Hydrolase</keyword>
<gene>
    <name evidence="11" type="ORF">ARMOST_01001</name>
</gene>
<dbReference type="Gene3D" id="3.40.1440.10">
    <property type="entry name" value="GIY-YIG endonuclease"/>
    <property type="match status" value="1"/>
</dbReference>
<protein>
    <submittedName>
        <fullName evidence="11">Related to Structure-specific endonuclease subunit slx1</fullName>
    </submittedName>
</protein>
<dbReference type="GO" id="GO:0008821">
    <property type="term" value="F:crossover junction DNA endonuclease activity"/>
    <property type="evidence" value="ECO:0007669"/>
    <property type="project" value="TreeGrafter"/>
</dbReference>
<dbReference type="Proteomes" id="UP000219338">
    <property type="component" value="Unassembled WGS sequence"/>
</dbReference>
<dbReference type="InterPro" id="IPR027520">
    <property type="entry name" value="Slx1"/>
</dbReference>
<evidence type="ECO:0000256" key="2">
    <source>
        <dbReference type="ARBA" id="ARBA00022759"/>
    </source>
</evidence>
<dbReference type="InterPro" id="IPR035901">
    <property type="entry name" value="GIY-YIG_endonuc_sf"/>
</dbReference>
<evidence type="ECO:0000256" key="9">
    <source>
        <dbReference type="SAM" id="MobiDB-lite"/>
    </source>
</evidence>
<dbReference type="PROSITE" id="PS50164">
    <property type="entry name" value="GIY_YIG"/>
    <property type="match status" value="1"/>
</dbReference>
<dbReference type="InterPro" id="IPR050381">
    <property type="entry name" value="SLX1_endonuclease"/>
</dbReference>
<comment type="caution">
    <text evidence="8">Lacks conserved residue(s) required for the propagation of feature annotation.</text>
</comment>
<dbReference type="STRING" id="47428.A0A284QMN9"/>
<evidence type="ECO:0000256" key="8">
    <source>
        <dbReference type="HAMAP-Rule" id="MF_03100"/>
    </source>
</evidence>
<evidence type="ECO:0000259" key="10">
    <source>
        <dbReference type="PROSITE" id="PS50164"/>
    </source>
</evidence>
<dbReference type="InterPro" id="IPR013083">
    <property type="entry name" value="Znf_RING/FYVE/PHD"/>
</dbReference>
<keyword evidence="12" id="KW-1185">Reference proteome</keyword>
<evidence type="ECO:0000313" key="12">
    <source>
        <dbReference type="Proteomes" id="UP000219338"/>
    </source>
</evidence>
<dbReference type="HAMAP" id="MF_03100">
    <property type="entry name" value="Endonuc_su_Slx1"/>
    <property type="match status" value="1"/>
</dbReference>
<comment type="function">
    <text evidence="8">Catalytic subunit of the SLX1-SLX4 structure-specific endonuclease that resolves DNA secondary structures generated during DNA repair and recombination. Has endonuclease activity towards branched DNA substrates, introducing single-strand cuts in duplex DNA close to junctions with ss-DNA.</text>
</comment>
<organism evidence="11 12">
    <name type="scientific">Armillaria ostoyae</name>
    <name type="common">Armillaria root rot fungus</name>
    <dbReference type="NCBI Taxonomy" id="47428"/>
    <lineage>
        <taxon>Eukaryota</taxon>
        <taxon>Fungi</taxon>
        <taxon>Dikarya</taxon>
        <taxon>Basidiomycota</taxon>
        <taxon>Agaricomycotina</taxon>
        <taxon>Agaricomycetes</taxon>
        <taxon>Agaricomycetidae</taxon>
        <taxon>Agaricales</taxon>
        <taxon>Marasmiineae</taxon>
        <taxon>Physalacriaceae</taxon>
        <taxon>Armillaria</taxon>
    </lineage>
</organism>
<dbReference type="GO" id="GO:0033557">
    <property type="term" value="C:Slx1-Slx4 complex"/>
    <property type="evidence" value="ECO:0007669"/>
    <property type="project" value="UniProtKB-UniRule"/>
</dbReference>
<evidence type="ECO:0000256" key="3">
    <source>
        <dbReference type="ARBA" id="ARBA00022763"/>
    </source>
</evidence>
<keyword evidence="5 8" id="KW-0233">DNA recombination</keyword>
<proteinExistence type="inferred from homology"/>
<evidence type="ECO:0000256" key="7">
    <source>
        <dbReference type="ARBA" id="ARBA00023242"/>
    </source>
</evidence>
<keyword evidence="2 8" id="KW-0255">Endonuclease</keyword>
<evidence type="ECO:0000313" key="11">
    <source>
        <dbReference type="EMBL" id="SJK97747.1"/>
    </source>
</evidence>
<dbReference type="CDD" id="cd10455">
    <property type="entry name" value="GIY-YIG_SLX1"/>
    <property type="match status" value="1"/>
</dbReference>
<keyword evidence="3 8" id="KW-0227">DNA damage</keyword>
<evidence type="ECO:0000256" key="1">
    <source>
        <dbReference type="ARBA" id="ARBA00022722"/>
    </source>
</evidence>
<dbReference type="PANTHER" id="PTHR20208:SF10">
    <property type="entry name" value="STRUCTURE-SPECIFIC ENDONUCLEASE SUBUNIT SLX1"/>
    <property type="match status" value="1"/>
</dbReference>
<dbReference type="AlphaFoldDB" id="A0A284QMN9"/>
<sequence length="235" mass="25862">MTAHSYPPFYACYLLKSVHFPTTYIGSTPNPPRRIRQHNGELTQGASKTKNKRPWVMQMLVHGFPSKLSALQFEWAWQHPDLSRHLQDQRRARALSSCIKCVHSMIATPPFDSLALRVILFTPDAHTIWHKLPPSSLPAVYHPEGVSTLPIPYPAPLPAKTPATTCSVCTLPLDGDPLTTAICSMPTCSASSHLTCLATNFADGRMIPRGGNCPECGEYVLWGDIIKAIYTGSPS</sequence>